<dbReference type="EMBL" id="BDSP01000087">
    <property type="protein sequence ID" value="GAX15173.1"/>
    <property type="molecule type" value="Genomic_DNA"/>
</dbReference>
<sequence>MSDSKQRFYVAAAFGIVTVLLTAAQRRRQRAVPTDPQLETLPSIIEQFRSLRLNYDATIEEANKKRTANYYEKARDAHLYDLVVGVRSVPLLVQKRARTLQNIYHYYHNKTKSHRTIIVMCDESTQSILEEARSNILAPLQYQHDLSTQGVWIPQPNLIPAAHLHVSVAIPWWWHTMKAGNQELSQQLVARFRQALVVNMHHAFQIELERIVLLGGSTLVALWRCVGERTTQDGHTIYDRHGATLDPFVALRRDIVRCFATEDLFQPLTYHSTQTTPPLNETATPVSSPSRPHRRSNTMGSMNVTTPERSSTKVAPPPRRGLVRSNTIELKTPGLGEHDGFIHTTLARLPLDCLSMTDVELGPIHRLCREATATYCGHRMVVDRYRFLETIGAGGESDPCVDPIFDETVMAPTRVYMNGGQASEVDLHASKKVESSATIGAIQKMEQRPRADSLFELNEEKKSCI</sequence>
<keyword evidence="3" id="KW-1185">Reference proteome</keyword>
<dbReference type="AlphaFoldDB" id="A0A1Z5JMC6"/>
<dbReference type="OrthoDB" id="43421at2759"/>
<proteinExistence type="predicted"/>
<evidence type="ECO:0000256" key="1">
    <source>
        <dbReference type="SAM" id="MobiDB-lite"/>
    </source>
</evidence>
<reference evidence="2 3" key="1">
    <citation type="journal article" date="2015" name="Plant Cell">
        <title>Oil accumulation by the oleaginous diatom Fistulifera solaris as revealed by the genome and transcriptome.</title>
        <authorList>
            <person name="Tanaka T."/>
            <person name="Maeda Y."/>
            <person name="Veluchamy A."/>
            <person name="Tanaka M."/>
            <person name="Abida H."/>
            <person name="Marechal E."/>
            <person name="Bowler C."/>
            <person name="Muto M."/>
            <person name="Sunaga Y."/>
            <person name="Tanaka M."/>
            <person name="Yoshino T."/>
            <person name="Taniguchi T."/>
            <person name="Fukuda Y."/>
            <person name="Nemoto M."/>
            <person name="Matsumoto M."/>
            <person name="Wong P.S."/>
            <person name="Aburatani S."/>
            <person name="Fujibuchi W."/>
        </authorList>
    </citation>
    <scope>NUCLEOTIDE SEQUENCE [LARGE SCALE GENOMIC DNA]</scope>
    <source>
        <strain evidence="2 3">JPCC DA0580</strain>
    </source>
</reference>
<evidence type="ECO:0000313" key="2">
    <source>
        <dbReference type="EMBL" id="GAX15173.1"/>
    </source>
</evidence>
<organism evidence="2 3">
    <name type="scientific">Fistulifera solaris</name>
    <name type="common">Oleaginous diatom</name>
    <dbReference type="NCBI Taxonomy" id="1519565"/>
    <lineage>
        <taxon>Eukaryota</taxon>
        <taxon>Sar</taxon>
        <taxon>Stramenopiles</taxon>
        <taxon>Ochrophyta</taxon>
        <taxon>Bacillariophyta</taxon>
        <taxon>Bacillariophyceae</taxon>
        <taxon>Bacillariophycidae</taxon>
        <taxon>Naviculales</taxon>
        <taxon>Naviculaceae</taxon>
        <taxon>Fistulifera</taxon>
    </lineage>
</organism>
<accession>A0A1Z5JMC6</accession>
<evidence type="ECO:0000313" key="3">
    <source>
        <dbReference type="Proteomes" id="UP000198406"/>
    </source>
</evidence>
<feature type="region of interest" description="Disordered" evidence="1">
    <location>
        <begin position="270"/>
        <end position="320"/>
    </location>
</feature>
<comment type="caution">
    <text evidence="2">The sequence shown here is derived from an EMBL/GenBank/DDBJ whole genome shotgun (WGS) entry which is preliminary data.</text>
</comment>
<dbReference type="InParanoid" id="A0A1Z5JMC6"/>
<feature type="compositionally biased region" description="Polar residues" evidence="1">
    <location>
        <begin position="297"/>
        <end position="313"/>
    </location>
</feature>
<dbReference type="Proteomes" id="UP000198406">
    <property type="component" value="Unassembled WGS sequence"/>
</dbReference>
<gene>
    <name evidence="2" type="ORF">FisN_12Lh123</name>
</gene>
<name>A0A1Z5JMC6_FISSO</name>
<feature type="compositionally biased region" description="Polar residues" evidence="1">
    <location>
        <begin position="270"/>
        <end position="284"/>
    </location>
</feature>
<protein>
    <submittedName>
        <fullName evidence="2">Uncharacterized protein</fullName>
    </submittedName>
</protein>